<accession>A0A1F7ZXV1</accession>
<dbReference type="GeneID" id="34451140"/>
<dbReference type="Proteomes" id="UP000179179">
    <property type="component" value="Unassembled WGS sequence"/>
</dbReference>
<proteinExistence type="predicted"/>
<evidence type="ECO:0000313" key="1">
    <source>
        <dbReference type="EMBL" id="OGM44270.1"/>
    </source>
</evidence>
<dbReference type="InterPro" id="IPR053226">
    <property type="entry name" value="Pyrrolopyrazine_biosynth_F"/>
</dbReference>
<dbReference type="PANTHER" id="PTHR48419">
    <property type="entry name" value="SULFOTRANSFERASE DOMAIN-CONTAINING PROTEIN"/>
    <property type="match status" value="1"/>
</dbReference>
<evidence type="ECO:0000313" key="2">
    <source>
        <dbReference type="Proteomes" id="UP000179179"/>
    </source>
</evidence>
<dbReference type="EMBL" id="LYCR01000058">
    <property type="protein sequence ID" value="OGM44270.1"/>
    <property type="molecule type" value="Genomic_DNA"/>
</dbReference>
<dbReference type="PANTHER" id="PTHR48419:SF1">
    <property type="entry name" value="SULFOTRANSFERASE DOMAIN-CONTAINING PROTEIN"/>
    <property type="match status" value="1"/>
</dbReference>
<reference evidence="1 2" key="1">
    <citation type="journal article" date="2016" name="Genome Biol. Evol.">
        <title>Draft genome sequence of an aflatoxigenic Aspergillus species, A. bombycis.</title>
        <authorList>
            <person name="Moore G.G."/>
            <person name="Mack B.M."/>
            <person name="Beltz S.B."/>
            <person name="Gilbert M.K."/>
        </authorList>
    </citation>
    <scope>NUCLEOTIDE SEQUENCE [LARGE SCALE GENOMIC DNA]</scope>
    <source>
        <strain evidence="2">NRRL 26010</strain>
    </source>
</reference>
<sequence>MARQNGYEPYPVRRTLLVTYPRTASNLLVRMLSLEAQENAISNEKGGYFFWDSFIKGRITNSTYTPIEKWTTQQTEEMQQVFQDDFNRWESTSHMAESEGKLFFAKEHIQWFADPAAISDYLSHSDSHTPSPVNIKIPTSYGMPQGFSSNNLTIFPDHYLETWRLTFLIRHPALVFPSFYRAMRELEKEEFAQPHEMQPLMELNATLRWTRLLYDWCCQHQGDSSIGCERDTRYPLVLDAQDIIHHPDILARYCKLIGLNPVHLKSEWNAPNQKMENGTTDSMSHRNPERVMKSTLENSSHVLKDKTPIIVDIGVERKGWDREFGIDFGEQMEKWVREAMPDYNYLRARRLRVGDV</sequence>
<dbReference type="InterPro" id="IPR027417">
    <property type="entry name" value="P-loop_NTPase"/>
</dbReference>
<dbReference type="STRING" id="109264.A0A1F7ZXV1"/>
<dbReference type="OrthoDB" id="3650366at2759"/>
<evidence type="ECO:0008006" key="3">
    <source>
        <dbReference type="Google" id="ProtNLM"/>
    </source>
</evidence>
<dbReference type="AlphaFoldDB" id="A0A1F7ZXV1"/>
<name>A0A1F7ZXV1_9EURO</name>
<comment type="caution">
    <text evidence="1">The sequence shown here is derived from an EMBL/GenBank/DDBJ whole genome shotgun (WGS) entry which is preliminary data.</text>
</comment>
<keyword evidence="2" id="KW-1185">Reference proteome</keyword>
<protein>
    <recommendedName>
        <fullName evidence="3">Sulfotransferase family protein</fullName>
    </recommendedName>
</protein>
<dbReference type="SUPFAM" id="SSF52540">
    <property type="entry name" value="P-loop containing nucleoside triphosphate hydrolases"/>
    <property type="match status" value="1"/>
</dbReference>
<gene>
    <name evidence="1" type="ORF">ABOM_007750</name>
</gene>
<organism evidence="1 2">
    <name type="scientific">Aspergillus bombycis</name>
    <dbReference type="NCBI Taxonomy" id="109264"/>
    <lineage>
        <taxon>Eukaryota</taxon>
        <taxon>Fungi</taxon>
        <taxon>Dikarya</taxon>
        <taxon>Ascomycota</taxon>
        <taxon>Pezizomycotina</taxon>
        <taxon>Eurotiomycetes</taxon>
        <taxon>Eurotiomycetidae</taxon>
        <taxon>Eurotiales</taxon>
        <taxon>Aspergillaceae</taxon>
        <taxon>Aspergillus</taxon>
    </lineage>
</organism>
<dbReference type="RefSeq" id="XP_022387987.1">
    <property type="nucleotide sequence ID" value="XM_022534879.1"/>
</dbReference>